<protein>
    <recommendedName>
        <fullName evidence="4">ParB-like N-terminal domain-containing protein</fullName>
    </recommendedName>
</protein>
<keyword evidence="2" id="KW-0175">Coiled coil</keyword>
<dbReference type="AlphaFoldDB" id="A0A0L7MBE7"/>
<dbReference type="EMBL" id="JNVD01000030">
    <property type="protein sequence ID" value="KOC19230.1"/>
    <property type="molecule type" value="Genomic_DNA"/>
</dbReference>
<dbReference type="InterPro" id="IPR050336">
    <property type="entry name" value="Chromosome_partition/occlusion"/>
</dbReference>
<dbReference type="NCBIfam" id="TIGR00180">
    <property type="entry name" value="parB_part"/>
    <property type="match status" value="1"/>
</dbReference>
<accession>A0A0L7MBE7</accession>
<evidence type="ECO:0000313" key="5">
    <source>
        <dbReference type="EMBL" id="KOC19230.1"/>
    </source>
</evidence>
<feature type="domain" description="ParB-like N-terminal" evidence="4">
    <location>
        <begin position="22"/>
        <end position="129"/>
    </location>
</feature>
<evidence type="ECO:0000259" key="4">
    <source>
        <dbReference type="SMART" id="SM00470"/>
    </source>
</evidence>
<dbReference type="GO" id="GO:0005694">
    <property type="term" value="C:chromosome"/>
    <property type="evidence" value="ECO:0007669"/>
    <property type="project" value="TreeGrafter"/>
</dbReference>
<dbReference type="RefSeq" id="WP_053284350.1">
    <property type="nucleotide sequence ID" value="NZ_JNVD01000030.1"/>
</dbReference>
<evidence type="ECO:0000256" key="2">
    <source>
        <dbReference type="SAM" id="Coils"/>
    </source>
</evidence>
<proteinExistence type="inferred from homology"/>
<dbReference type="GO" id="GO:0007059">
    <property type="term" value="P:chromosome segregation"/>
    <property type="evidence" value="ECO:0007669"/>
    <property type="project" value="TreeGrafter"/>
</dbReference>
<dbReference type="PANTHER" id="PTHR33375">
    <property type="entry name" value="CHROMOSOME-PARTITIONING PROTEIN PARB-RELATED"/>
    <property type="match status" value="1"/>
</dbReference>
<dbReference type="SUPFAM" id="SSF110849">
    <property type="entry name" value="ParB/Sulfiredoxin"/>
    <property type="match status" value="1"/>
</dbReference>
<dbReference type="InterPro" id="IPR036086">
    <property type="entry name" value="ParB/Sulfiredoxin_sf"/>
</dbReference>
<feature type="coiled-coil region" evidence="2">
    <location>
        <begin position="392"/>
        <end position="450"/>
    </location>
</feature>
<dbReference type="SUPFAM" id="SSF109709">
    <property type="entry name" value="KorB DNA-binding domain-like"/>
    <property type="match status" value="1"/>
</dbReference>
<dbReference type="Pfam" id="PF17762">
    <property type="entry name" value="HTH_ParB"/>
    <property type="match status" value="1"/>
</dbReference>
<dbReference type="InterPro" id="IPR041468">
    <property type="entry name" value="HTH_ParB/Spo0J"/>
</dbReference>
<dbReference type="PATRIC" id="fig|285.49.peg.3854"/>
<evidence type="ECO:0000256" key="3">
    <source>
        <dbReference type="SAM" id="MobiDB-lite"/>
    </source>
</evidence>
<reference evidence="6" key="1">
    <citation type="submission" date="2014-06" db="EMBL/GenBank/DDBJ databases">
        <title>Draft genome sequence of C. testosteroni WDL7.</title>
        <authorList>
            <person name="Wu Y."/>
            <person name="Seshan H."/>
            <person name="Arumugam K."/>
        </authorList>
    </citation>
    <scope>NUCLEOTIDE SEQUENCE [LARGE SCALE GENOMIC DNA]</scope>
    <source>
        <strain evidence="6">WDL7</strain>
    </source>
</reference>
<comment type="similarity">
    <text evidence="1">Belongs to the ParB family.</text>
</comment>
<feature type="region of interest" description="Disordered" evidence="3">
    <location>
        <begin position="566"/>
        <end position="621"/>
    </location>
</feature>
<comment type="caution">
    <text evidence="5">The sequence shown here is derived from an EMBL/GenBank/DDBJ whole genome shotgun (WGS) entry which is preliminary data.</text>
</comment>
<sequence length="787" mass="85644">MTDTQDTVTLAMPTPGGGEAMQHLRVLSIIASKTNPRKFFCPFKLTELAESIKATGVHQPILVRPLPESRIQEEIAQAKLEGREPAQYELVCGERRWRGTQMAGLEYIPAMIREMTDAQALEAQIIENLQREDVTALEEAEGYQALMKESGMNADEVAEKIKKSRGYIYARLKILKLCPEGREAMRQGELDYSCALPIARIATFDLQREALKWSLETDYRNDKRSARDVQAHVTNNYMLDLHKAPFSRKDAELCPSAGACTTCPHRTGADQDEDSKSADVCTNPPCYRNKEQAHAEQLRKQAQERGCEVLGEREAKQLIGNYYNDFTGVPGYKRLDSRHDCPIEGKTLRKAIGAKIMEQSGIKPTMITNPNNPKELIPCVTPEQAQQLLQMAGHAEAEEKLATEALQRAEREEKEAKTQAKNDYERAWRLDVLQTVVKRLQQEEQAHQADLTPMSKAGNRLAAQRLAGQLNGDDSKLLCKLLDLGKVVPKEAIKQAADDWSNPELLTGCIIALHDRGFWNRYDYETDSYKPNTNTELLAMAEACGVDVEAAKAKAQANMRAAEAARKAAVTPQTAAPKADLPQHPAARAGGDGGRGNAKKGKKPAAQASEKPKTSAAHASAQIAEALQELEGSGAAAAAQGNDGAPVAVAQAPISGAKAQGDKAAPVAAKAAHGLPPASEIEEDFPYPDDDAQQPAVAQAAAVDGGQGNTDAKTGAAVKQWTAEELVAERVQIRETATGKQQKPWIGYEGTVVAQIGPESVDVSIVRAPRCKPIRVAFHISEVEVIQ</sequence>
<evidence type="ECO:0000313" key="6">
    <source>
        <dbReference type="Proteomes" id="UP000037442"/>
    </source>
</evidence>
<name>A0A0L7MBE7_COMTE</name>
<organism evidence="5 6">
    <name type="scientific">Comamonas testosteroni</name>
    <name type="common">Pseudomonas testosteroni</name>
    <dbReference type="NCBI Taxonomy" id="285"/>
    <lineage>
        <taxon>Bacteria</taxon>
        <taxon>Pseudomonadati</taxon>
        <taxon>Pseudomonadota</taxon>
        <taxon>Betaproteobacteria</taxon>
        <taxon>Burkholderiales</taxon>
        <taxon>Comamonadaceae</taxon>
        <taxon>Comamonas</taxon>
    </lineage>
</organism>
<dbReference type="Gene3D" id="1.10.10.2830">
    <property type="match status" value="1"/>
</dbReference>
<evidence type="ECO:0000256" key="1">
    <source>
        <dbReference type="ARBA" id="ARBA00006295"/>
    </source>
</evidence>
<dbReference type="SMART" id="SM00470">
    <property type="entry name" value="ParB"/>
    <property type="match status" value="1"/>
</dbReference>
<dbReference type="Proteomes" id="UP000037442">
    <property type="component" value="Unassembled WGS sequence"/>
</dbReference>
<dbReference type="PANTHER" id="PTHR33375:SF7">
    <property type="entry name" value="CHROMOSOME 2-PARTITIONING PROTEIN PARB-RELATED"/>
    <property type="match status" value="1"/>
</dbReference>
<dbReference type="Pfam" id="PF02195">
    <property type="entry name" value="ParB_N"/>
    <property type="match status" value="1"/>
</dbReference>
<dbReference type="GO" id="GO:0003677">
    <property type="term" value="F:DNA binding"/>
    <property type="evidence" value="ECO:0007669"/>
    <property type="project" value="InterPro"/>
</dbReference>
<gene>
    <name evidence="5" type="ORF">GL58_18635</name>
</gene>
<dbReference type="InterPro" id="IPR004437">
    <property type="entry name" value="ParB/RepB/Spo0J"/>
</dbReference>
<dbReference type="CDD" id="cd16393">
    <property type="entry name" value="SPO0J_N"/>
    <property type="match status" value="1"/>
</dbReference>
<dbReference type="Gene3D" id="3.90.1530.30">
    <property type="match status" value="1"/>
</dbReference>
<dbReference type="InterPro" id="IPR003115">
    <property type="entry name" value="ParB_N"/>
</dbReference>